<feature type="region of interest" description="Disordered" evidence="8">
    <location>
        <begin position="524"/>
        <end position="547"/>
    </location>
</feature>
<dbReference type="GO" id="GO:0004312">
    <property type="term" value="F:fatty acid synthase activity"/>
    <property type="evidence" value="ECO:0007669"/>
    <property type="project" value="TreeGrafter"/>
</dbReference>
<accession>A0A7K2ISV2</accession>
<feature type="region of interest" description="Disordered" evidence="8">
    <location>
        <begin position="963"/>
        <end position="982"/>
    </location>
</feature>
<feature type="region of interest" description="Disordered" evidence="8">
    <location>
        <begin position="1424"/>
        <end position="1448"/>
    </location>
</feature>
<dbReference type="InterPro" id="IPR020806">
    <property type="entry name" value="PKS_PP-bd"/>
</dbReference>
<evidence type="ECO:0000256" key="7">
    <source>
        <dbReference type="SAM" id="Coils"/>
    </source>
</evidence>
<evidence type="ECO:0000259" key="9">
    <source>
        <dbReference type="PROSITE" id="PS50075"/>
    </source>
</evidence>
<comment type="cofactor">
    <cofactor evidence="1">
        <name>pantetheine 4'-phosphate</name>
        <dbReference type="ChEBI" id="CHEBI:47942"/>
    </cofactor>
</comment>
<dbReference type="InterPro" id="IPR010071">
    <property type="entry name" value="AA_adenyl_dom"/>
</dbReference>
<dbReference type="InterPro" id="IPR036736">
    <property type="entry name" value="ACP-like_sf"/>
</dbReference>
<dbReference type="InterPro" id="IPR015422">
    <property type="entry name" value="PyrdxlP-dep_Trfase_small"/>
</dbReference>
<dbReference type="InterPro" id="IPR032821">
    <property type="entry name" value="PKS_assoc"/>
</dbReference>
<dbReference type="Pfam" id="PF00668">
    <property type="entry name" value="Condensation"/>
    <property type="match status" value="1"/>
</dbReference>
<dbReference type="InterPro" id="IPR050091">
    <property type="entry name" value="PKS_NRPS_Biosynth_Enz"/>
</dbReference>
<dbReference type="Gene3D" id="3.30.559.30">
    <property type="entry name" value="Nonribosomal peptide synthetase, condensation domain"/>
    <property type="match status" value="1"/>
</dbReference>
<dbReference type="Gene3D" id="3.30.559.10">
    <property type="entry name" value="Chloramphenicol acetyltransferase-like domain"/>
    <property type="match status" value="1"/>
</dbReference>
<evidence type="ECO:0000256" key="8">
    <source>
        <dbReference type="SAM" id="MobiDB-lite"/>
    </source>
</evidence>
<dbReference type="InterPro" id="IPR009081">
    <property type="entry name" value="PP-bd_ACP"/>
</dbReference>
<evidence type="ECO:0000256" key="4">
    <source>
        <dbReference type="ARBA" id="ARBA00022679"/>
    </source>
</evidence>
<feature type="domain" description="Ketosynthase family 3 (KS3)" evidence="10">
    <location>
        <begin position="545"/>
        <end position="962"/>
    </location>
</feature>
<evidence type="ECO:0000313" key="12">
    <source>
        <dbReference type="Proteomes" id="UP000467124"/>
    </source>
</evidence>
<dbReference type="GO" id="GO:0006633">
    <property type="term" value="P:fatty acid biosynthetic process"/>
    <property type="evidence" value="ECO:0007669"/>
    <property type="project" value="InterPro"/>
</dbReference>
<dbReference type="Gene3D" id="3.40.50.12780">
    <property type="entry name" value="N-terminal domain of ligase-like"/>
    <property type="match status" value="1"/>
</dbReference>
<dbReference type="InterPro" id="IPR006162">
    <property type="entry name" value="Ppantetheine_attach_site"/>
</dbReference>
<dbReference type="InterPro" id="IPR000873">
    <property type="entry name" value="AMP-dep_synth/lig_dom"/>
</dbReference>
<dbReference type="NCBIfam" id="TIGR01733">
    <property type="entry name" value="AA-adenyl-dom"/>
    <property type="match status" value="1"/>
</dbReference>
<dbReference type="SUPFAM" id="SSF55048">
    <property type="entry name" value="Probable ACP-binding domain of malonyl-CoA ACP transacylase"/>
    <property type="match status" value="2"/>
</dbReference>
<dbReference type="SUPFAM" id="SSF56801">
    <property type="entry name" value="Acetyl-CoA synthetase-like"/>
    <property type="match status" value="1"/>
</dbReference>
<protein>
    <submittedName>
        <fullName evidence="11">Amino acid adenylation domain-containing protein</fullName>
    </submittedName>
</protein>
<comment type="caution">
    <text evidence="11">The sequence shown here is derived from an EMBL/GenBank/DDBJ whole genome shotgun (WGS) entry which is preliminary data.</text>
</comment>
<dbReference type="SUPFAM" id="SSF53901">
    <property type="entry name" value="Thiolase-like"/>
    <property type="match status" value="1"/>
</dbReference>
<keyword evidence="7" id="KW-0175">Coiled coil</keyword>
<evidence type="ECO:0000256" key="2">
    <source>
        <dbReference type="ARBA" id="ARBA00022450"/>
    </source>
</evidence>
<dbReference type="SMART" id="SM00823">
    <property type="entry name" value="PKS_PP"/>
    <property type="match status" value="3"/>
</dbReference>
<dbReference type="InterPro" id="IPR014031">
    <property type="entry name" value="Ketoacyl_synth_C"/>
</dbReference>
<dbReference type="EMBL" id="WWHY01000001">
    <property type="protein sequence ID" value="MYR32966.1"/>
    <property type="molecule type" value="Genomic_DNA"/>
</dbReference>
<dbReference type="InterPro" id="IPR042099">
    <property type="entry name" value="ANL_N_sf"/>
</dbReference>
<reference evidence="11 12" key="1">
    <citation type="journal article" date="2019" name="Nat. Commun.">
        <title>The antimicrobial potential of Streptomyces from insect microbiomes.</title>
        <authorList>
            <person name="Chevrette M.G."/>
            <person name="Carlson C.M."/>
            <person name="Ortega H.E."/>
            <person name="Thomas C."/>
            <person name="Ananiev G.E."/>
            <person name="Barns K.J."/>
            <person name="Book A.J."/>
            <person name="Cagnazzo J."/>
            <person name="Carlos C."/>
            <person name="Flanigan W."/>
            <person name="Grubbs K.J."/>
            <person name="Horn H.A."/>
            <person name="Hoffmann F.M."/>
            <person name="Klassen J.L."/>
            <person name="Knack J.J."/>
            <person name="Lewin G.R."/>
            <person name="McDonald B.R."/>
            <person name="Muller L."/>
            <person name="Melo W.G.P."/>
            <person name="Pinto-Tomas A.A."/>
            <person name="Schmitz A."/>
            <person name="Wendt-Pienkowski E."/>
            <person name="Wildman S."/>
            <person name="Zhao M."/>
            <person name="Zhang F."/>
            <person name="Bugni T.S."/>
            <person name="Andes D.R."/>
            <person name="Pupo M.T."/>
            <person name="Currie C.R."/>
        </authorList>
    </citation>
    <scope>NUCLEOTIDE SEQUENCE [LARGE SCALE GENOMIC DNA]</scope>
    <source>
        <strain evidence="11 12">SID5840</strain>
    </source>
</reference>
<evidence type="ECO:0000256" key="5">
    <source>
        <dbReference type="ARBA" id="ARBA00022898"/>
    </source>
</evidence>
<feature type="region of interest" description="Disordered" evidence="8">
    <location>
        <begin position="2095"/>
        <end position="2118"/>
    </location>
</feature>
<dbReference type="InterPro" id="IPR025110">
    <property type="entry name" value="AMP-bd_C"/>
</dbReference>
<dbReference type="SMART" id="SM00825">
    <property type="entry name" value="PKS_KS"/>
    <property type="match status" value="1"/>
</dbReference>
<dbReference type="InterPro" id="IPR001242">
    <property type="entry name" value="Condensation_dom"/>
</dbReference>
<dbReference type="InterPro" id="IPR016036">
    <property type="entry name" value="Malonyl_transacylase_ACP-bd"/>
</dbReference>
<dbReference type="PROSITE" id="PS00606">
    <property type="entry name" value="KS3_1"/>
    <property type="match status" value="1"/>
</dbReference>
<dbReference type="InterPro" id="IPR045851">
    <property type="entry name" value="AMP-bd_C_sf"/>
</dbReference>
<dbReference type="GO" id="GO:0030170">
    <property type="term" value="F:pyridoxal phosphate binding"/>
    <property type="evidence" value="ECO:0007669"/>
    <property type="project" value="InterPro"/>
</dbReference>
<dbReference type="GO" id="GO:0031177">
    <property type="term" value="F:phosphopantetheine binding"/>
    <property type="evidence" value="ECO:0007669"/>
    <property type="project" value="InterPro"/>
</dbReference>
<dbReference type="Gene3D" id="1.10.1200.10">
    <property type="entry name" value="ACP-like"/>
    <property type="match status" value="3"/>
</dbReference>
<dbReference type="InterPro" id="IPR020845">
    <property type="entry name" value="AMP-binding_CS"/>
</dbReference>
<dbReference type="Pfam" id="PF00109">
    <property type="entry name" value="ketoacyl-synt"/>
    <property type="match status" value="1"/>
</dbReference>
<comment type="similarity">
    <text evidence="6">In the C-terminal section; belongs to the NRP synthetase family.</text>
</comment>
<evidence type="ECO:0000313" key="11">
    <source>
        <dbReference type="EMBL" id="MYR32966.1"/>
    </source>
</evidence>
<dbReference type="PANTHER" id="PTHR43775:SF37">
    <property type="entry name" value="SI:DKEY-61P9.11"/>
    <property type="match status" value="1"/>
</dbReference>
<dbReference type="InterPro" id="IPR005814">
    <property type="entry name" value="Aminotrans_3"/>
</dbReference>
<dbReference type="InterPro" id="IPR001227">
    <property type="entry name" value="Ac_transferase_dom_sf"/>
</dbReference>
<evidence type="ECO:0000256" key="6">
    <source>
        <dbReference type="ARBA" id="ARBA00029443"/>
    </source>
</evidence>
<dbReference type="PROSITE" id="PS00455">
    <property type="entry name" value="AMP_BINDING"/>
    <property type="match status" value="1"/>
</dbReference>
<feature type="region of interest" description="Disordered" evidence="8">
    <location>
        <begin position="1595"/>
        <end position="1620"/>
    </location>
</feature>
<name>A0A7K2ISV2_9ACTN</name>
<sequence length="3357" mass="363723">MSMTTPWVLSAPSKRALRDRATRLLRKVEKGTAGSSDAADSLVSTRPARAHRAVLLPRGDDWREPLTAVSKGHEDPRVVWGVADRDERPVFIFPGQGTVFPGMCVDLLEASPEFARRIGECADALAPHVDWSLVDVLRGAGSESELRRPDVVEPVLFSIMVALAGLWRSHGVEPAGVLGFSLGEIAAACVTGALPLDEAARVAVLWSRAHVPMVGQGGMAMVGLTTEEVHERFGSGGSDAIDVAGVFDARSVVIAGTDPAVDRIVEDLRDEGIYAQRLSVEFPAHSPRVEPQRESLLASLGRVSPQETELPFYAGTTGGRIDTAELDAEFWYRNLRSPVMYERAARAVLADGHRTLVELSAHPVLVRPTKEVVADLGSDARVIGTLRRDRQGASRFVVSLAEAWTHGAPVDWSRPLPVDDDATGPTVSTGPDAPSEPVAAGGELVDAIVSYIVGELEGGSADDVLLDPALREANLFSLGLDSIRLVSLQAKLERRLDIRLESTCIIDHPEPMALVEEIRRTLDPPDRAREPAPRPSPSPAPAASGGPVAIVGMGMRLPGGIDDRRRLWDVLIEKTDVVEPIPEDRWAQSSLDTAEVTTTQGGYLRDVDRFDPAFFGISPSEAELIDPQQRLLLELTWEAFEDAGLDPYAAGTAGRVGTFVGIYNNDYRQVGQDLGYSHEAYTYTGNMANAAAGRISYTFGFRGPSMAIDTACSSSLYALHLGGQELKRGGCDLVVAAGVNLILSPEGHLSWSRLGALSPSGRCRSFDDGADGYIRSEGGVVVILKRLADAERDGDDVLAVLHGSAVSHNGRGGGFTVPSSVAQSQVIRDAMAEAGVGVEDVSYVEAHGSGTPIGDPQEINSLARVFAGRTEKVGVGSVKSNLGHLESAAGMAALCKVVTSLQHGRLPATLHFREGNRLIDWDDAPVEVITDDVPWEPSNGRRVAGISSFGVSGTNAHVIVAEHEKRREETRPTLGASDTPRLLPVSANSAEALRSGLRGLSDWSAQSTADLGDVAHTLGRRRGLKYRRALVCASMEEMRTVAGTESAGEMVKADPHGSGPVFMFSGQGTQYPGMARELYDHAEEFRRELDELDREFRRVADISLLEVMFAEEEDERFRSPMYTQPMIFSVGLALARYWASRGVTPAAVMGHSIGEYAASCFAGAMSREQAVELVVHRARVVADSPADGSMATLLCSAERARELLASAPDVSLAAVNSSENVTVSGPADSLAAVLKAARRNRVFVERLDVSHPFHSARMASAAESLRDRIRGWDFDAPSIEWISTRTARPVEPGSPVDADHWSRHMVEPVLFKDAVAWAVRAGLRTFVEIGATATLGGLVAQEFGDDVVVLPSLRKGRSDVRQFLEGVGRLWELGAELDLGRPSGTGRLLHDLPHTPFDRQRIWYRDRTGEGGATVDVRADDTVTADVTPSGPTSGSAGDTAAVPADAPRRHAEEKAVAEVITRALSEVTGVATSELDPDVELFSLGVDSLMLVQLGKRIEKHYALDIPITTFFESLHTVGRVTDFVLRNRPEPEPSPEPAPAPSVPSVPDPRPGEASSPPVAGPGGTSASGIEAVVHSQLALMREQLQVLGGTAPAAGAAGAPEPDLEAVPRRRAPGRSRKVGAYTNNISLSGSRLTERQRRFIADFVARYTARTAGSRAYADSHRRHMADWINSLNFDTDLRDTSYPLVSSRSQGAAFWDVDGNRYVDTGIGYGVHFFGHQPDFVVRAVREQLESGFELGPQNRVAGEVAELIHDMTGAERVAFCNTGTEAVMVSLRLARAVSGRDKIVRFTDSYHGGSDAVLAESDGTDSVPLTIGIPPAMVEDTVVLRYGAEESLERIRRQGGDLAAVLVEPVQSRNPGLRPAEFLRELRRICTEHGIALIFDEMIVGFRLALGGAQEYFGVESDISLYGKLVGGGMPVGIVAGKSTYLDAVDGGGFSDADDSRPAVPTTFFAGTFCKHPLTMAACRAVLTFLKENGEERLAELNRFTDDFVRRANDFFDREEVPIRLSHCASMYKYENVAQRDMALMTLTTNLFFKLMAHHGVFVWERRSGYFSLAHTEEDKERVLEAFRTAVREIRAGGFEFRRSRSVSRSGSDAVGTGTEPAATRSGPRSMALSAEEKRVYVNSRMRGGNEAYQVPARLHFDGSLDPDRVDAAFRAIARRHPKLRSRYEIDSGDVVCRVLEDIDPEAHLFDGAGPEEIADVMNAPLDMTRAPLWRYGIVVGEDGTDDLVVSFHHIIVDGRGLELIIGELADHLSNGRPTDTEEPAGYEEYVRIRSELPDRPDYQDHRRWWLREFETPPPPLAVPTDEPLPAINDFSGGHHYTRIDPEVHEAATKVIREHRTTPFFFYLSLWSVLLARTSGESDLCVGVPLDQRSLGSFEGTVGMFAQSLPLRLRPDSGTRLSDHLRRVRDTGLAAIEHAHYSYETLIEELDLERDHGRNALYDTMFIYTNARGRAHRFGDLTATTEDFGMRGSMLALTLEITERDGGLFVDLNHSGVFGERRIADLMARFHALVAQAVRDPDRRIGEIPLIDDDTTERLLSWGSGPRTTDVPGLAELFDRVFTEHADRPAIRFQDEVTTYAQLSERAGRLAALLRDSGVERGDPVGLLLPRSPDLVAAMLAVHRVGATWLPLDVTDPPARLHSVIEVAKPTRILCLPENESVLPPDGRALTIRDRDLPETVVPEPSEDDPDGLAYIIFTSGSTGRPKGVTVADDALANFLWGMPKALDWEENVTTACLTTPSFDIHLLETLMTLVTGGTVAMAGEGEARTPAEIAEFVAANGVAYMQMTPSRLRMLCADPDAARRALAPLERLVVGGEAFPEDLLPDLRAGTSGRIFNVYGPTETCIWSSVKELTGQAPVTIGRPIANTTFYVLDDDLQLVPEGTEGALWIGGRGVSPGYLYRPELTREAFRDDPFREGRIYNSGDRALWHDGEVRCLGRLDNQVKVRGHRIELEEIEQALTEHVHVVGAGVIVDEVSPGNRVIRGFYEVREDAEVGPESLKDFLNGRLPGHMVPATLTAVPAVPMTTSGKIDRPALALLEAVPVGGGRPDEPSEVSEDLLMAWRSVLGDVPFGPDESFFDLGGNSFSLILLLEKLNAAFPGTLDVSDLFAEPTLGGQQELLERRSARSRPADAPTDSGVRPPEDWFVPGRGVDGTAEVALPDRVRSALLRHGTGDGATARALAHAAFALTVGKALSCDDVTLHVATAPGRVAAVTFDLVGRTDLAELVDDHLRSVGDADREVELDRIRPGRGDGARVTIACTDRARTEESELLRYADLVLGTDVTARPATVALAHRGEIAPEAVHGLLDGYVRLLGLLAPPTGDSGSRTPPRAVDTTTGHAHAPDRKDQS</sequence>
<dbReference type="Pfam" id="PF13193">
    <property type="entry name" value="AMP-binding_C"/>
    <property type="match status" value="1"/>
</dbReference>
<dbReference type="InterPro" id="IPR018201">
    <property type="entry name" value="Ketoacyl_synth_AS"/>
</dbReference>
<feature type="coiled-coil region" evidence="7">
    <location>
        <begin position="1075"/>
        <end position="1102"/>
    </location>
</feature>
<feature type="region of interest" description="Disordered" evidence="8">
    <location>
        <begin position="414"/>
        <end position="438"/>
    </location>
</feature>
<dbReference type="SMART" id="SM00827">
    <property type="entry name" value="PKS_AT"/>
    <property type="match status" value="2"/>
</dbReference>
<dbReference type="Gene3D" id="3.40.366.10">
    <property type="entry name" value="Malonyl-Coenzyme A Acyl Carrier Protein, domain 2"/>
    <property type="match status" value="2"/>
</dbReference>
<dbReference type="GO" id="GO:0008483">
    <property type="term" value="F:transaminase activity"/>
    <property type="evidence" value="ECO:0007669"/>
    <property type="project" value="InterPro"/>
</dbReference>
<evidence type="ECO:0000256" key="1">
    <source>
        <dbReference type="ARBA" id="ARBA00001957"/>
    </source>
</evidence>
<dbReference type="Proteomes" id="UP000467124">
    <property type="component" value="Unassembled WGS sequence"/>
</dbReference>
<proteinExistence type="inferred from homology"/>
<dbReference type="Pfam" id="PF00202">
    <property type="entry name" value="Aminotran_3"/>
    <property type="match status" value="1"/>
</dbReference>
<keyword evidence="5" id="KW-0663">Pyridoxal phosphate</keyword>
<feature type="domain" description="Carrier" evidence="9">
    <location>
        <begin position="443"/>
        <end position="522"/>
    </location>
</feature>
<keyword evidence="2" id="KW-0596">Phosphopantetheine</keyword>
<dbReference type="Pfam" id="PF00501">
    <property type="entry name" value="AMP-binding"/>
    <property type="match status" value="1"/>
</dbReference>
<dbReference type="CDD" id="cd05930">
    <property type="entry name" value="A_NRPS"/>
    <property type="match status" value="1"/>
</dbReference>
<dbReference type="InterPro" id="IPR015421">
    <property type="entry name" value="PyrdxlP-dep_Trfase_major"/>
</dbReference>
<dbReference type="Gene3D" id="3.30.300.30">
    <property type="match status" value="1"/>
</dbReference>
<dbReference type="InterPro" id="IPR015424">
    <property type="entry name" value="PyrdxlP-dep_Trfase"/>
</dbReference>
<dbReference type="Pfam" id="PF00550">
    <property type="entry name" value="PP-binding"/>
    <property type="match status" value="3"/>
</dbReference>
<feature type="domain" description="Carrier" evidence="9">
    <location>
        <begin position="3057"/>
        <end position="3132"/>
    </location>
</feature>
<dbReference type="GO" id="GO:0004315">
    <property type="term" value="F:3-oxoacyl-[acyl-carrier-protein] synthase activity"/>
    <property type="evidence" value="ECO:0007669"/>
    <property type="project" value="InterPro"/>
</dbReference>
<gene>
    <name evidence="11" type="ORF">GTW20_12000</name>
</gene>
<dbReference type="PROSITE" id="PS00012">
    <property type="entry name" value="PHOSPHOPANTETHEINE"/>
    <property type="match status" value="1"/>
</dbReference>
<dbReference type="InterPro" id="IPR023213">
    <property type="entry name" value="CAT-like_dom_sf"/>
</dbReference>
<dbReference type="InterPro" id="IPR016039">
    <property type="entry name" value="Thiolase-like"/>
</dbReference>
<dbReference type="PROSITE" id="PS50075">
    <property type="entry name" value="CARRIER"/>
    <property type="match status" value="3"/>
</dbReference>
<evidence type="ECO:0000259" key="10">
    <source>
        <dbReference type="PROSITE" id="PS52004"/>
    </source>
</evidence>
<dbReference type="Gene3D" id="3.40.47.10">
    <property type="match status" value="1"/>
</dbReference>
<dbReference type="SUPFAM" id="SSF47336">
    <property type="entry name" value="ACP-like"/>
    <property type="match status" value="3"/>
</dbReference>
<feature type="domain" description="Carrier" evidence="9">
    <location>
        <begin position="1452"/>
        <end position="1530"/>
    </location>
</feature>
<keyword evidence="3" id="KW-0597">Phosphoprotein</keyword>
<dbReference type="Gene3D" id="3.30.70.3290">
    <property type="match status" value="2"/>
</dbReference>
<feature type="compositionally biased region" description="Pro residues" evidence="8">
    <location>
        <begin position="1534"/>
        <end position="1551"/>
    </location>
</feature>
<dbReference type="InterPro" id="IPR020841">
    <property type="entry name" value="PKS_Beta-ketoAc_synthase_dom"/>
</dbReference>
<dbReference type="PANTHER" id="PTHR43775">
    <property type="entry name" value="FATTY ACID SYNTHASE"/>
    <property type="match status" value="1"/>
</dbReference>
<feature type="region of interest" description="Disordered" evidence="8">
    <location>
        <begin position="1528"/>
        <end position="1570"/>
    </location>
</feature>
<feature type="region of interest" description="Disordered" evidence="8">
    <location>
        <begin position="3327"/>
        <end position="3357"/>
    </location>
</feature>
<dbReference type="SUPFAM" id="SSF53383">
    <property type="entry name" value="PLP-dependent transferases"/>
    <property type="match status" value="1"/>
</dbReference>
<dbReference type="CDD" id="cd00833">
    <property type="entry name" value="PKS"/>
    <property type="match status" value="1"/>
</dbReference>
<dbReference type="InterPro" id="IPR016035">
    <property type="entry name" value="Acyl_Trfase/lysoPLipase"/>
</dbReference>
<organism evidence="11 12">
    <name type="scientific">Nocardiopsis alba</name>
    <dbReference type="NCBI Taxonomy" id="53437"/>
    <lineage>
        <taxon>Bacteria</taxon>
        <taxon>Bacillati</taxon>
        <taxon>Actinomycetota</taxon>
        <taxon>Actinomycetes</taxon>
        <taxon>Streptosporangiales</taxon>
        <taxon>Nocardiopsidaceae</taxon>
        <taxon>Nocardiopsis</taxon>
    </lineage>
</organism>
<dbReference type="Gene3D" id="3.40.640.10">
    <property type="entry name" value="Type I PLP-dependent aspartate aminotransferase-like (Major domain)"/>
    <property type="match status" value="1"/>
</dbReference>
<dbReference type="SUPFAM" id="SSF52777">
    <property type="entry name" value="CoA-dependent acyltransferases"/>
    <property type="match status" value="2"/>
</dbReference>
<evidence type="ECO:0000256" key="3">
    <source>
        <dbReference type="ARBA" id="ARBA00022553"/>
    </source>
</evidence>
<dbReference type="SUPFAM" id="SSF52151">
    <property type="entry name" value="FabD/lysophospholipase-like"/>
    <property type="match status" value="2"/>
</dbReference>
<dbReference type="PROSITE" id="PS52004">
    <property type="entry name" value="KS3_2"/>
    <property type="match status" value="1"/>
</dbReference>
<dbReference type="Gene3D" id="3.90.1150.10">
    <property type="entry name" value="Aspartate Aminotransferase, domain 1"/>
    <property type="match status" value="1"/>
</dbReference>
<dbReference type="InterPro" id="IPR014043">
    <property type="entry name" value="Acyl_transferase_dom"/>
</dbReference>
<dbReference type="Pfam" id="PF02801">
    <property type="entry name" value="Ketoacyl-synt_C"/>
    <property type="match status" value="1"/>
</dbReference>
<feature type="region of interest" description="Disordered" evidence="8">
    <location>
        <begin position="3127"/>
        <end position="3152"/>
    </location>
</feature>
<dbReference type="Pfam" id="PF16197">
    <property type="entry name" value="KAsynt_C_assoc"/>
    <property type="match status" value="1"/>
</dbReference>
<dbReference type="Pfam" id="PF00698">
    <property type="entry name" value="Acyl_transf_1"/>
    <property type="match status" value="2"/>
</dbReference>
<keyword evidence="4" id="KW-0808">Transferase</keyword>
<dbReference type="InterPro" id="IPR014030">
    <property type="entry name" value="Ketoacyl_synth_N"/>
</dbReference>